<evidence type="ECO:0000256" key="1">
    <source>
        <dbReference type="SAM" id="MobiDB-lite"/>
    </source>
</evidence>
<dbReference type="Pfam" id="PF20152">
    <property type="entry name" value="DUF6534"/>
    <property type="match status" value="1"/>
</dbReference>
<name>A0A8H5FUW3_9AGAR</name>
<keyword evidence="2" id="KW-0472">Membrane</keyword>
<feature type="transmembrane region" description="Helical" evidence="2">
    <location>
        <begin position="89"/>
        <end position="112"/>
    </location>
</feature>
<feature type="compositionally biased region" description="Polar residues" evidence="1">
    <location>
        <begin position="197"/>
        <end position="213"/>
    </location>
</feature>
<dbReference type="PANTHER" id="PTHR40465">
    <property type="entry name" value="CHROMOSOME 1, WHOLE GENOME SHOTGUN SEQUENCE"/>
    <property type="match status" value="1"/>
</dbReference>
<keyword evidence="2" id="KW-1133">Transmembrane helix</keyword>
<evidence type="ECO:0000313" key="4">
    <source>
        <dbReference type="EMBL" id="KAF5350650.1"/>
    </source>
</evidence>
<dbReference type="PANTHER" id="PTHR40465:SF1">
    <property type="entry name" value="DUF6534 DOMAIN-CONTAINING PROTEIN"/>
    <property type="match status" value="1"/>
</dbReference>
<gene>
    <name evidence="4" type="ORF">D9756_008716</name>
</gene>
<proteinExistence type="predicted"/>
<evidence type="ECO:0000313" key="5">
    <source>
        <dbReference type="Proteomes" id="UP000559027"/>
    </source>
</evidence>
<protein>
    <recommendedName>
        <fullName evidence="3">DUF6534 domain-containing protein</fullName>
    </recommendedName>
</protein>
<dbReference type="AlphaFoldDB" id="A0A8H5FUW3"/>
<organism evidence="4 5">
    <name type="scientific">Leucocoprinus leucothites</name>
    <dbReference type="NCBI Taxonomy" id="201217"/>
    <lineage>
        <taxon>Eukaryota</taxon>
        <taxon>Fungi</taxon>
        <taxon>Dikarya</taxon>
        <taxon>Basidiomycota</taxon>
        <taxon>Agaricomycotina</taxon>
        <taxon>Agaricomycetes</taxon>
        <taxon>Agaricomycetidae</taxon>
        <taxon>Agaricales</taxon>
        <taxon>Agaricineae</taxon>
        <taxon>Agaricaceae</taxon>
        <taxon>Leucocoprinus</taxon>
    </lineage>
</organism>
<dbReference type="OrthoDB" id="3270417at2759"/>
<evidence type="ECO:0000256" key="2">
    <source>
        <dbReference type="SAM" id="Phobius"/>
    </source>
</evidence>
<keyword evidence="5" id="KW-1185">Reference proteome</keyword>
<feature type="domain" description="DUF6534" evidence="3">
    <location>
        <begin position="24"/>
        <end position="115"/>
    </location>
</feature>
<accession>A0A8H5FUW3</accession>
<feature type="transmembrane region" description="Helical" evidence="2">
    <location>
        <begin position="13"/>
        <end position="38"/>
    </location>
</feature>
<feature type="region of interest" description="Disordered" evidence="1">
    <location>
        <begin position="176"/>
        <end position="213"/>
    </location>
</feature>
<dbReference type="InterPro" id="IPR045339">
    <property type="entry name" value="DUF6534"/>
</dbReference>
<dbReference type="Proteomes" id="UP000559027">
    <property type="component" value="Unassembled WGS sequence"/>
</dbReference>
<comment type="caution">
    <text evidence="4">The sequence shown here is derived from an EMBL/GenBank/DDBJ whole genome shotgun (WGS) entry which is preliminary data.</text>
</comment>
<feature type="transmembrane region" description="Helical" evidence="2">
    <location>
        <begin position="58"/>
        <end position="83"/>
    </location>
</feature>
<keyword evidence="2" id="KW-0812">Transmembrane</keyword>
<dbReference type="EMBL" id="JAACJO010000014">
    <property type="protein sequence ID" value="KAF5350650.1"/>
    <property type="molecule type" value="Genomic_DNA"/>
</dbReference>
<evidence type="ECO:0000259" key="3">
    <source>
        <dbReference type="Pfam" id="PF20152"/>
    </source>
</evidence>
<reference evidence="4 5" key="1">
    <citation type="journal article" date="2020" name="ISME J.">
        <title>Uncovering the hidden diversity of litter-decomposition mechanisms in mushroom-forming fungi.</title>
        <authorList>
            <person name="Floudas D."/>
            <person name="Bentzer J."/>
            <person name="Ahren D."/>
            <person name="Johansson T."/>
            <person name="Persson P."/>
            <person name="Tunlid A."/>
        </authorList>
    </citation>
    <scope>NUCLEOTIDE SEQUENCE [LARGE SCALE GENOMIC DNA]</scope>
    <source>
        <strain evidence="4 5">CBS 146.42</strain>
    </source>
</reference>
<sequence length="213" mass="23516">MSRNPKAGGDLQWLIYLGYGAIASIDSSITIMMCFVLYKNRLEIGINHISQHSNGLLLNLITYALATGLITTLFAILGLVLYIARPDTFLYISVMFSITRLYANSMLAMLNVRRRLKSGPMTDSLHLSNITNDVVFREVSLPISGMSTQTRQDSISLGVARSRQLPVIRTLQDASTIDPEKGGVEDEIWPSAKGSPWSAQSRCSLSYQGDHTD</sequence>